<gene>
    <name evidence="2" type="ORF">EFBL_3621</name>
</gene>
<evidence type="ECO:0000256" key="1">
    <source>
        <dbReference type="SAM" id="SignalP"/>
    </source>
</evidence>
<comment type="caution">
    <text evidence="2">The sequence shown here is derived from an EMBL/GenBank/DDBJ whole genome shotgun (WGS) entry which is preliminary data.</text>
</comment>
<evidence type="ECO:0008006" key="4">
    <source>
        <dbReference type="Google" id="ProtNLM"/>
    </source>
</evidence>
<feature type="chain" id="PRO_5013262620" description="Copper amine oxidase-like N-terminal domain-containing protein" evidence="1">
    <location>
        <begin position="25"/>
        <end position="329"/>
    </location>
</feature>
<organism evidence="2 3">
    <name type="scientific">Effusibacillus lacus</name>
    <dbReference type="NCBI Taxonomy" id="1348429"/>
    <lineage>
        <taxon>Bacteria</taxon>
        <taxon>Bacillati</taxon>
        <taxon>Bacillota</taxon>
        <taxon>Bacilli</taxon>
        <taxon>Bacillales</taxon>
        <taxon>Alicyclobacillaceae</taxon>
        <taxon>Effusibacillus</taxon>
    </lineage>
</organism>
<keyword evidence="3" id="KW-1185">Reference proteome</keyword>
<sequence length="329" mass="37374">MKLRIPVMLLIALFSLFYVRSVHAEDNHSTIKINDIAIQLPYAPRDTGGDHLIDVNSLQGVLPIRVEIRGDERIIRYGDHQLEVQPGRVAAMLDGRWLILKSAPIADGDGLLLPNRQLFDLLTIPYQVQGGNLLVKIPSEAIGQLQKDVAKLEGEKTQIGFIGVLQPNRWIVAMQVLSEGKPIGYGNLYEAARETNANGNRTWKLTKLRTISDTTGRVYLEWMPNGSIFENIVSDKRPEFLVVETCNCAGRYQYGTMFTITEMGLVPVWHSQATYDRVQKTAKGWVMITHRRDTIPTRTSSTMPYWEIHEIWNGQSFVITKQEYRDPLK</sequence>
<feature type="signal peptide" evidence="1">
    <location>
        <begin position="1"/>
        <end position="24"/>
    </location>
</feature>
<dbReference type="OrthoDB" id="9901766at2"/>
<name>A0A292YTW2_9BACL</name>
<dbReference type="EMBL" id="BDUF01000109">
    <property type="protein sequence ID" value="GAX91930.1"/>
    <property type="molecule type" value="Genomic_DNA"/>
</dbReference>
<accession>A0A292YTW2</accession>
<dbReference type="AlphaFoldDB" id="A0A292YTW2"/>
<evidence type="ECO:0000313" key="3">
    <source>
        <dbReference type="Proteomes" id="UP000217785"/>
    </source>
</evidence>
<reference evidence="3" key="1">
    <citation type="submission" date="2017-07" db="EMBL/GenBank/DDBJ databases">
        <title>Draft genome sequence of Effusibacillus lacus strain skLN1.</title>
        <authorList>
            <person name="Watanabe M."/>
            <person name="Kojima H."/>
            <person name="Fukui M."/>
        </authorList>
    </citation>
    <scope>NUCLEOTIDE SEQUENCE [LARGE SCALE GENOMIC DNA]</scope>
    <source>
        <strain evidence="3">skLN1</strain>
    </source>
</reference>
<protein>
    <recommendedName>
        <fullName evidence="4">Copper amine oxidase-like N-terminal domain-containing protein</fullName>
    </recommendedName>
</protein>
<dbReference type="Proteomes" id="UP000217785">
    <property type="component" value="Unassembled WGS sequence"/>
</dbReference>
<proteinExistence type="predicted"/>
<dbReference type="RefSeq" id="WP_096184168.1">
    <property type="nucleotide sequence ID" value="NZ_BDUF01000109.1"/>
</dbReference>
<evidence type="ECO:0000313" key="2">
    <source>
        <dbReference type="EMBL" id="GAX91930.1"/>
    </source>
</evidence>
<keyword evidence="1" id="KW-0732">Signal</keyword>